<keyword evidence="2" id="KW-1185">Reference proteome</keyword>
<organism evidence="1 2">
    <name type="scientific">Ideonella azotifigens</name>
    <dbReference type="NCBI Taxonomy" id="513160"/>
    <lineage>
        <taxon>Bacteria</taxon>
        <taxon>Pseudomonadati</taxon>
        <taxon>Pseudomonadota</taxon>
        <taxon>Betaproteobacteria</taxon>
        <taxon>Burkholderiales</taxon>
        <taxon>Sphaerotilaceae</taxon>
        <taxon>Ideonella</taxon>
    </lineage>
</organism>
<dbReference type="Proteomes" id="UP001500279">
    <property type="component" value="Unassembled WGS sequence"/>
</dbReference>
<sequence length="179" mass="19492">MPASDRERHCRRGPLKRGAFITSEKAGEGLAFAGGVRYPANFGHPSRIARTGLTTPPLEIPDGVKGLESGSRRVTRCRRSRELVVQTAHISEPAGRSAGRRRFLVDLKGVTQFFGTVGKYSPSFDKEAIDVVHPPLRSPLGNPLRVIDATVSGLNTRPLAPAPSLSNMRMNFMYSPTVE</sequence>
<evidence type="ECO:0000313" key="1">
    <source>
        <dbReference type="EMBL" id="GAA0739735.1"/>
    </source>
</evidence>
<reference evidence="2" key="1">
    <citation type="journal article" date="2019" name="Int. J. Syst. Evol. Microbiol.">
        <title>The Global Catalogue of Microorganisms (GCM) 10K type strain sequencing project: providing services to taxonomists for standard genome sequencing and annotation.</title>
        <authorList>
            <consortium name="The Broad Institute Genomics Platform"/>
            <consortium name="The Broad Institute Genome Sequencing Center for Infectious Disease"/>
            <person name="Wu L."/>
            <person name="Ma J."/>
        </authorList>
    </citation>
    <scope>NUCLEOTIDE SEQUENCE [LARGE SCALE GENOMIC DNA]</scope>
    <source>
        <strain evidence="2">JCM 15503</strain>
    </source>
</reference>
<protein>
    <submittedName>
        <fullName evidence="1">Uncharacterized protein</fullName>
    </submittedName>
</protein>
<comment type="caution">
    <text evidence="1">The sequence shown here is derived from an EMBL/GenBank/DDBJ whole genome shotgun (WGS) entry which is preliminary data.</text>
</comment>
<evidence type="ECO:0000313" key="2">
    <source>
        <dbReference type="Proteomes" id="UP001500279"/>
    </source>
</evidence>
<dbReference type="EMBL" id="BAAAEW010000001">
    <property type="protein sequence ID" value="GAA0739735.1"/>
    <property type="molecule type" value="Genomic_DNA"/>
</dbReference>
<gene>
    <name evidence="1" type="ORF">GCM10009107_00750</name>
</gene>
<accession>A0ABP3UNY0</accession>
<proteinExistence type="predicted"/>
<name>A0ABP3UNY0_9BURK</name>